<evidence type="ECO:0000256" key="10">
    <source>
        <dbReference type="SAM" id="MobiDB-lite"/>
    </source>
</evidence>
<dbReference type="InterPro" id="IPR005628">
    <property type="entry name" value="GspK"/>
</dbReference>
<gene>
    <name evidence="12" type="ORF">V0U35_03440</name>
</gene>
<comment type="subcellular location">
    <subcellularLocation>
        <location evidence="1">Cell inner membrane</location>
    </subcellularLocation>
</comment>
<keyword evidence="7" id="KW-0653">Protein transport</keyword>
<dbReference type="Pfam" id="PF21687">
    <property type="entry name" value="T2SSK_1st"/>
    <property type="match status" value="1"/>
</dbReference>
<evidence type="ECO:0000256" key="8">
    <source>
        <dbReference type="ARBA" id="ARBA00022989"/>
    </source>
</evidence>
<dbReference type="InterPro" id="IPR049031">
    <property type="entry name" value="T2SSK_SAM-like_1st"/>
</dbReference>
<evidence type="ECO:0000256" key="5">
    <source>
        <dbReference type="ARBA" id="ARBA00022519"/>
    </source>
</evidence>
<evidence type="ECO:0000256" key="7">
    <source>
        <dbReference type="ARBA" id="ARBA00022927"/>
    </source>
</evidence>
<dbReference type="PANTHER" id="PTHR38831:SF2">
    <property type="entry name" value="TYPE II SECRETION SYSTEM PROTEIN K"/>
    <property type="match status" value="1"/>
</dbReference>
<evidence type="ECO:0000259" key="11">
    <source>
        <dbReference type="Pfam" id="PF21687"/>
    </source>
</evidence>
<proteinExistence type="inferred from homology"/>
<accession>A0ABU7LVZ2</accession>
<evidence type="ECO:0000256" key="1">
    <source>
        <dbReference type="ARBA" id="ARBA00004533"/>
    </source>
</evidence>
<evidence type="ECO:0000313" key="12">
    <source>
        <dbReference type="EMBL" id="MEE2565722.1"/>
    </source>
</evidence>
<reference evidence="12 13" key="1">
    <citation type="submission" date="2024-01" db="EMBL/GenBank/DDBJ databases">
        <title>Hyphobacterium bacterium isolated from marine sediment.</title>
        <authorList>
            <person name="Zhao S."/>
        </authorList>
    </citation>
    <scope>NUCLEOTIDE SEQUENCE [LARGE SCALE GENOMIC DNA]</scope>
    <source>
        <strain evidence="12 13">Y60-23</strain>
    </source>
</reference>
<feature type="region of interest" description="Disordered" evidence="10">
    <location>
        <begin position="128"/>
        <end position="155"/>
    </location>
</feature>
<comment type="similarity">
    <text evidence="2">Belongs to the GSP K family.</text>
</comment>
<keyword evidence="9" id="KW-0472">Membrane</keyword>
<sequence length="294" mass="30913">MNRRGYALLVVVAVLGVLSVAAGLTALSARTSTAGARADLDQVRYRAAIEAGAARAAAGLLREDEADRWSPDGRAYEFELDGLTVTVRPVAETGRFDLNRGNPETLAALLEAVGVDRRAALTVAGAVPDWRDEDDDRGQNGAEAPSYRAENLPPPGNRPFVAVEEFRRVLGVDAEIYRLVAPYLTIHGGEQVAALYAPPTLLEALDLPRGDASRILAARRTGAPPPEIAETGAFDPGSGARYALFIEVTASSGAGLARIVTVQLPGEDAAMDVLGRTPLPLGAAVRLLEPESDA</sequence>
<dbReference type="Proteomes" id="UP001310692">
    <property type="component" value="Unassembled WGS sequence"/>
</dbReference>
<evidence type="ECO:0000256" key="4">
    <source>
        <dbReference type="ARBA" id="ARBA00022475"/>
    </source>
</evidence>
<keyword evidence="8" id="KW-1133">Transmembrane helix</keyword>
<dbReference type="EMBL" id="JAZDRO010000001">
    <property type="protein sequence ID" value="MEE2565722.1"/>
    <property type="molecule type" value="Genomic_DNA"/>
</dbReference>
<protein>
    <recommendedName>
        <fullName evidence="11">T2SS protein K first SAM-like domain-containing protein</fullName>
    </recommendedName>
</protein>
<dbReference type="RefSeq" id="WP_330195254.1">
    <property type="nucleotide sequence ID" value="NZ_JAZDRO010000001.1"/>
</dbReference>
<dbReference type="Gene3D" id="1.10.40.60">
    <property type="entry name" value="EpsJ-like"/>
    <property type="match status" value="1"/>
</dbReference>
<dbReference type="PANTHER" id="PTHR38831">
    <property type="entry name" value="TYPE II SECRETION SYSTEM PROTEIN K"/>
    <property type="match status" value="1"/>
</dbReference>
<name>A0ABU7LVZ2_9PROT</name>
<comment type="caution">
    <text evidence="12">The sequence shown here is derived from an EMBL/GenBank/DDBJ whole genome shotgun (WGS) entry which is preliminary data.</text>
</comment>
<keyword evidence="13" id="KW-1185">Reference proteome</keyword>
<dbReference type="InterPro" id="IPR038072">
    <property type="entry name" value="GspK_central_sf"/>
</dbReference>
<dbReference type="SUPFAM" id="SSF158544">
    <property type="entry name" value="GspK insert domain-like"/>
    <property type="match status" value="1"/>
</dbReference>
<evidence type="ECO:0000313" key="13">
    <source>
        <dbReference type="Proteomes" id="UP001310692"/>
    </source>
</evidence>
<evidence type="ECO:0000256" key="2">
    <source>
        <dbReference type="ARBA" id="ARBA00007246"/>
    </source>
</evidence>
<evidence type="ECO:0000256" key="6">
    <source>
        <dbReference type="ARBA" id="ARBA00022692"/>
    </source>
</evidence>
<keyword evidence="6" id="KW-0812">Transmembrane</keyword>
<keyword evidence="4" id="KW-1003">Cell membrane</keyword>
<organism evidence="12 13">
    <name type="scientific">Hyphobacterium marinum</name>
    <dbReference type="NCBI Taxonomy" id="3116574"/>
    <lineage>
        <taxon>Bacteria</taxon>
        <taxon>Pseudomonadati</taxon>
        <taxon>Pseudomonadota</taxon>
        <taxon>Alphaproteobacteria</taxon>
        <taxon>Maricaulales</taxon>
        <taxon>Maricaulaceae</taxon>
        <taxon>Hyphobacterium</taxon>
    </lineage>
</organism>
<keyword evidence="5" id="KW-0997">Cell inner membrane</keyword>
<keyword evidence="3" id="KW-0813">Transport</keyword>
<feature type="domain" description="T2SS protein K first SAM-like" evidence="11">
    <location>
        <begin position="104"/>
        <end position="186"/>
    </location>
</feature>
<evidence type="ECO:0000256" key="3">
    <source>
        <dbReference type="ARBA" id="ARBA00022448"/>
    </source>
</evidence>
<evidence type="ECO:0000256" key="9">
    <source>
        <dbReference type="ARBA" id="ARBA00023136"/>
    </source>
</evidence>